<sequence length="91" mass="9215">MSPSVLPSPLRAPRCAFSTVFGICAGNAASPVSGNWPSPIPLPRRAGKSDTRRSRSATLPGGRRASRGGPGSRALSGPAFGTQARVGLVST</sequence>
<protein>
    <submittedName>
        <fullName evidence="2">Uncharacterized protein</fullName>
    </submittedName>
</protein>
<dbReference type="HOGENOM" id="CLU_2424934_0_0_11"/>
<dbReference type="Proteomes" id="UP000008710">
    <property type="component" value="Chromosome"/>
</dbReference>
<evidence type="ECO:0000313" key="2">
    <source>
        <dbReference type="EMBL" id="ABG96778.1"/>
    </source>
</evidence>
<reference evidence="3" key="1">
    <citation type="journal article" date="2006" name="Proc. Natl. Acad. Sci. U.S.A.">
        <title>The complete genome of Rhodococcus sp. RHA1 provides insights into a catabolic powerhouse.</title>
        <authorList>
            <person name="McLeod M.P."/>
            <person name="Warren R.L."/>
            <person name="Hsiao W.W.L."/>
            <person name="Araki N."/>
            <person name="Myhre M."/>
            <person name="Fernandes C."/>
            <person name="Miyazawa D."/>
            <person name="Wong W."/>
            <person name="Lillquist A.L."/>
            <person name="Wang D."/>
            <person name="Dosanjh M."/>
            <person name="Hara H."/>
            <person name="Petrescu A."/>
            <person name="Morin R.D."/>
            <person name="Yang G."/>
            <person name="Stott J.M."/>
            <person name="Schein J.E."/>
            <person name="Shin H."/>
            <person name="Smailus D."/>
            <person name="Siddiqui A.S."/>
            <person name="Marra M.A."/>
            <person name="Jones S.J.M."/>
            <person name="Holt R."/>
            <person name="Brinkman F.S.L."/>
            <person name="Miyauchi K."/>
            <person name="Fukuda M."/>
            <person name="Davies J.E."/>
            <person name="Mohn W.W."/>
            <person name="Eltis L.D."/>
        </authorList>
    </citation>
    <scope>NUCLEOTIDE SEQUENCE [LARGE SCALE GENOMIC DNA]</scope>
    <source>
        <strain evidence="3">RHA1</strain>
    </source>
</reference>
<feature type="region of interest" description="Disordered" evidence="1">
    <location>
        <begin position="29"/>
        <end position="91"/>
    </location>
</feature>
<dbReference type="EMBL" id="CP000431">
    <property type="protein sequence ID" value="ABG96778.1"/>
    <property type="molecule type" value="Genomic_DNA"/>
</dbReference>
<dbReference type="KEGG" id="rha:RHA1_ro04997"/>
<evidence type="ECO:0000256" key="1">
    <source>
        <dbReference type="SAM" id="MobiDB-lite"/>
    </source>
</evidence>
<accession>Q0S6Q8</accession>
<dbReference type="AlphaFoldDB" id="Q0S6Q8"/>
<organism evidence="2 3">
    <name type="scientific">Rhodococcus jostii (strain RHA1)</name>
    <dbReference type="NCBI Taxonomy" id="101510"/>
    <lineage>
        <taxon>Bacteria</taxon>
        <taxon>Bacillati</taxon>
        <taxon>Actinomycetota</taxon>
        <taxon>Actinomycetes</taxon>
        <taxon>Mycobacteriales</taxon>
        <taxon>Nocardiaceae</taxon>
        <taxon>Rhodococcus</taxon>
    </lineage>
</organism>
<name>Q0S6Q8_RHOJR</name>
<gene>
    <name evidence="2" type="ordered locus">RHA1_ro04997</name>
</gene>
<evidence type="ECO:0000313" key="3">
    <source>
        <dbReference type="Proteomes" id="UP000008710"/>
    </source>
</evidence>
<proteinExistence type="predicted"/>